<feature type="domain" description="C2H2-type" evidence="7">
    <location>
        <begin position="242"/>
        <end position="269"/>
    </location>
</feature>
<feature type="compositionally biased region" description="Basic and acidic residues" evidence="6">
    <location>
        <begin position="645"/>
        <end position="682"/>
    </location>
</feature>
<feature type="compositionally biased region" description="Basic and acidic residues" evidence="6">
    <location>
        <begin position="269"/>
        <end position="279"/>
    </location>
</feature>
<organism evidence="8">
    <name type="scientific">Neospora caninum (strain Liverpool)</name>
    <dbReference type="NCBI Taxonomy" id="572307"/>
    <lineage>
        <taxon>Eukaryota</taxon>
        <taxon>Sar</taxon>
        <taxon>Alveolata</taxon>
        <taxon>Apicomplexa</taxon>
        <taxon>Conoidasida</taxon>
        <taxon>Coccidia</taxon>
        <taxon>Eucoccidiorida</taxon>
        <taxon>Eimeriorina</taxon>
        <taxon>Sarcocystidae</taxon>
        <taxon>Neospora</taxon>
    </lineage>
</organism>
<reference evidence="8" key="1">
    <citation type="journal article" date="2015" name="PLoS ONE">
        <title>Comprehensive Evaluation of Toxoplasma gondii VEG and Neospora caninum LIV Genomes with Tachyzoite Stage Transcriptome and Proteome Defines Novel Transcript Features.</title>
        <authorList>
            <person name="Ramaprasad A."/>
            <person name="Mourier T."/>
            <person name="Naeem R."/>
            <person name="Malas T.B."/>
            <person name="Moussa E."/>
            <person name="Panigrahi A."/>
            <person name="Vermont S.J."/>
            <person name="Otto T.D."/>
            <person name="Wastling J."/>
            <person name="Pain A."/>
        </authorList>
    </citation>
    <scope>NUCLEOTIDE SEQUENCE</scope>
    <source>
        <strain evidence="8">Liverpool</strain>
    </source>
</reference>
<dbReference type="PROSITE" id="PS50157">
    <property type="entry name" value="ZINC_FINGER_C2H2_2"/>
    <property type="match status" value="8"/>
</dbReference>
<feature type="domain" description="C2H2-type" evidence="7">
    <location>
        <begin position="355"/>
        <end position="378"/>
    </location>
</feature>
<dbReference type="AlphaFoldDB" id="A0A0F7ULF2"/>
<evidence type="ECO:0000256" key="4">
    <source>
        <dbReference type="ARBA" id="ARBA00022833"/>
    </source>
</evidence>
<feature type="domain" description="C2H2-type" evidence="7">
    <location>
        <begin position="383"/>
        <end position="411"/>
    </location>
</feature>
<keyword evidence="3 5" id="KW-0863">Zinc-finger</keyword>
<feature type="region of interest" description="Disordered" evidence="6">
    <location>
        <begin position="269"/>
        <end position="306"/>
    </location>
</feature>
<dbReference type="GO" id="GO:0008270">
    <property type="term" value="F:zinc ion binding"/>
    <property type="evidence" value="ECO:0007669"/>
    <property type="project" value="UniProtKB-KW"/>
</dbReference>
<dbReference type="GO" id="GO:0000981">
    <property type="term" value="F:DNA-binding transcription factor activity, RNA polymerase II-specific"/>
    <property type="evidence" value="ECO:0007669"/>
    <property type="project" value="TreeGrafter"/>
</dbReference>
<dbReference type="SMART" id="SM00355">
    <property type="entry name" value="ZnF_C2H2"/>
    <property type="match status" value="9"/>
</dbReference>
<dbReference type="Pfam" id="PF00096">
    <property type="entry name" value="zf-C2H2"/>
    <property type="match status" value="6"/>
</dbReference>
<feature type="domain" description="C2H2-type" evidence="7">
    <location>
        <begin position="53"/>
        <end position="81"/>
    </location>
</feature>
<dbReference type="FunFam" id="3.30.160.60:FF:000065">
    <property type="entry name" value="B-cell CLL/lymphoma 6, member B"/>
    <property type="match status" value="1"/>
</dbReference>
<name>A0A0F7ULF2_NEOCL</name>
<feature type="domain" description="C2H2-type" evidence="7">
    <location>
        <begin position="437"/>
        <end position="467"/>
    </location>
</feature>
<proteinExistence type="predicted"/>
<gene>
    <name evidence="8" type="ORF">BN1204_055350</name>
</gene>
<feature type="domain" description="C2H2-type" evidence="7">
    <location>
        <begin position="216"/>
        <end position="243"/>
    </location>
</feature>
<dbReference type="GO" id="GO:0000977">
    <property type="term" value="F:RNA polymerase II transcription regulatory region sequence-specific DNA binding"/>
    <property type="evidence" value="ECO:0007669"/>
    <property type="project" value="TreeGrafter"/>
</dbReference>
<feature type="region of interest" description="Disordered" evidence="6">
    <location>
        <begin position="492"/>
        <end position="696"/>
    </location>
</feature>
<dbReference type="InterPro" id="IPR036236">
    <property type="entry name" value="Znf_C2H2_sf"/>
</dbReference>
<dbReference type="EMBL" id="LN714486">
    <property type="protein sequence ID" value="CEL69836.1"/>
    <property type="molecule type" value="Genomic_DNA"/>
</dbReference>
<dbReference type="Gene3D" id="3.30.160.60">
    <property type="entry name" value="Classic Zinc Finger"/>
    <property type="match status" value="5"/>
</dbReference>
<feature type="compositionally biased region" description="Basic and acidic residues" evidence="6">
    <location>
        <begin position="127"/>
        <end position="136"/>
    </location>
</feature>
<dbReference type="GO" id="GO:0005634">
    <property type="term" value="C:nucleus"/>
    <property type="evidence" value="ECO:0007669"/>
    <property type="project" value="TreeGrafter"/>
</dbReference>
<dbReference type="PANTHER" id="PTHR24409:SF295">
    <property type="entry name" value="AZ2-RELATED"/>
    <property type="match status" value="1"/>
</dbReference>
<accession>A0A0F7ULF2</accession>
<feature type="region of interest" description="Disordered" evidence="6">
    <location>
        <begin position="83"/>
        <end position="190"/>
    </location>
</feature>
<feature type="compositionally biased region" description="Basic and acidic residues" evidence="6">
    <location>
        <begin position="166"/>
        <end position="190"/>
    </location>
</feature>
<dbReference type="InterPro" id="IPR013087">
    <property type="entry name" value="Znf_C2H2_type"/>
</dbReference>
<evidence type="ECO:0000256" key="2">
    <source>
        <dbReference type="ARBA" id="ARBA00022737"/>
    </source>
</evidence>
<feature type="compositionally biased region" description="Polar residues" evidence="6">
    <location>
        <begin position="102"/>
        <end position="116"/>
    </location>
</feature>
<evidence type="ECO:0000313" key="8">
    <source>
        <dbReference type="EMBL" id="CEL69836.1"/>
    </source>
</evidence>
<keyword evidence="1" id="KW-0479">Metal-binding</keyword>
<feature type="compositionally biased region" description="Low complexity" evidence="6">
    <location>
        <begin position="537"/>
        <end position="561"/>
    </location>
</feature>
<evidence type="ECO:0000256" key="1">
    <source>
        <dbReference type="ARBA" id="ARBA00022723"/>
    </source>
</evidence>
<sequence length="721" mass="79803">MEETDNSPNCVISQERFSLATVYRCQVAGCGARFRKAAHLRRHAAVHTEERPFICQFCPASFKRDEHLRRHITIRHRGDGRMLPNGMHCATDLSSPPSSPSCRNPLTEVSTEQTHSPLPCSPGAICRRGDGKRESPLRSQGKAEAAEETGTDAGHLPHEACWGDNKPTHETESEATRKSLYESEEPRENHVDTRALPAANGSCLTDAARESVARPFACDKCGKSFTLKQHLRRHEKSHVGRHTCEQCGAVFAKKHQMRWHVLEHVMTESARRKGEKAEAMKGVAEQRGSADAVENGQKEESLSPTTSEKLIHPKADELLQTAGFPCPHKDCDMVFLTRGQLYRHLRRVRERSCDYTCEKCSETFVRFSSLVAHRRDAHPTNVHVCETCNKRYSRLSRLREHIRRRHGAEDRCLEEEGNPSDGEVRDREIEDAQDCSHPCPHPSCGAFFSTASNMRAHYRVKHLQLRAFKCDVCGASFGFKAVLRRHLFKVHGHRPPRSHAPSSSPVTRPSSSCAVTNEESGADASVPDQCFRDGHTAAPAISPSSPQLLSLPPCSSSASLPDGSLGRTNSTSASGRPSGHRRRSSNGPHDSRSEEASARPEEGVSSFRGDSRRGDRASCPHGLKETRQCARNPERETEQMPPHTGAHDATPELRGAETRGGERAENRSGELEEASREGDVRGGKRRKIVGPNAHDNETYLEGQGADWVVDALQLNLLSSLG</sequence>
<feature type="compositionally biased region" description="Basic and acidic residues" evidence="6">
    <location>
        <begin position="609"/>
        <end position="638"/>
    </location>
</feature>
<dbReference type="SUPFAM" id="SSF57667">
    <property type="entry name" value="beta-beta-alpha zinc fingers"/>
    <property type="match status" value="4"/>
</dbReference>
<dbReference type="Pfam" id="PF13912">
    <property type="entry name" value="zf-C2H2_6"/>
    <property type="match status" value="1"/>
</dbReference>
<keyword evidence="2" id="KW-0677">Repeat</keyword>
<feature type="compositionally biased region" description="Low complexity" evidence="6">
    <location>
        <begin position="499"/>
        <end position="512"/>
    </location>
</feature>
<keyword evidence="4" id="KW-0862">Zinc</keyword>
<evidence type="ECO:0000259" key="7">
    <source>
        <dbReference type="PROSITE" id="PS50157"/>
    </source>
</evidence>
<dbReference type="PROSITE" id="PS00028">
    <property type="entry name" value="ZINC_FINGER_C2H2_1"/>
    <property type="match status" value="8"/>
</dbReference>
<feature type="domain" description="C2H2-type" evidence="7">
    <location>
        <begin position="23"/>
        <end position="52"/>
    </location>
</feature>
<protein>
    <submittedName>
        <fullName evidence="8">Zinc finger protein 225</fullName>
    </submittedName>
</protein>
<evidence type="ECO:0000256" key="5">
    <source>
        <dbReference type="PROSITE-ProRule" id="PRU00042"/>
    </source>
</evidence>
<evidence type="ECO:0000256" key="3">
    <source>
        <dbReference type="ARBA" id="ARBA00022771"/>
    </source>
</evidence>
<feature type="compositionally biased region" description="Basic and acidic residues" evidence="6">
    <location>
        <begin position="589"/>
        <end position="602"/>
    </location>
</feature>
<feature type="domain" description="C2H2-type" evidence="7">
    <location>
        <begin position="468"/>
        <end position="496"/>
    </location>
</feature>
<evidence type="ECO:0000256" key="6">
    <source>
        <dbReference type="SAM" id="MobiDB-lite"/>
    </source>
</evidence>
<dbReference type="PANTHER" id="PTHR24409">
    <property type="entry name" value="ZINC FINGER PROTEIN 142"/>
    <property type="match status" value="1"/>
</dbReference>